<proteinExistence type="predicted"/>
<feature type="chain" id="PRO_5041931931" evidence="1">
    <location>
        <begin position="26"/>
        <end position="321"/>
    </location>
</feature>
<dbReference type="PANTHER" id="PTHR35271">
    <property type="entry name" value="ABC TRANSPORTER, SUBSTRATE-BINDING LIPOPROTEIN-RELATED"/>
    <property type="match status" value="1"/>
</dbReference>
<dbReference type="Proteomes" id="UP000594015">
    <property type="component" value="Chromosome"/>
</dbReference>
<dbReference type="Gene3D" id="3.40.50.2300">
    <property type="match status" value="2"/>
</dbReference>
<organism evidence="2 3">
    <name type="scientific">Bradyrhizobium arachidis</name>
    <dbReference type="NCBI Taxonomy" id="858423"/>
    <lineage>
        <taxon>Bacteria</taxon>
        <taxon>Pseudomonadati</taxon>
        <taxon>Pseudomonadota</taxon>
        <taxon>Alphaproteobacteria</taxon>
        <taxon>Hyphomicrobiales</taxon>
        <taxon>Nitrobacteraceae</taxon>
        <taxon>Bradyrhizobium</taxon>
    </lineage>
</organism>
<accession>A0AAE7NKQ8</accession>
<dbReference type="SUPFAM" id="SSF53822">
    <property type="entry name" value="Periplasmic binding protein-like I"/>
    <property type="match status" value="1"/>
</dbReference>
<dbReference type="KEGG" id="barh:WN72_13215"/>
<dbReference type="CDD" id="cd06325">
    <property type="entry name" value="PBP1_ABC_unchar_transporter"/>
    <property type="match status" value="1"/>
</dbReference>
<name>A0AAE7NKQ8_9BRAD</name>
<dbReference type="InterPro" id="IPR028082">
    <property type="entry name" value="Peripla_BP_I"/>
</dbReference>
<evidence type="ECO:0000313" key="2">
    <source>
        <dbReference type="EMBL" id="QOZ67167.1"/>
    </source>
</evidence>
<sequence>MRRLITRRAWLTSGLAFLSATIETAAEPRRWRVGYLDSGRATVGASTLRGALRKLGYDEGRNLIVDVREANGKYGLLPALAEELVELKPDVIVANATPAIAAAQKATSTIPIVMSPATDPIGSGFVLSFTHPGKNITGVANMFGDTTTKILDIIRLVFPNAKKIGVLTSNNPTHPPLAQLAVQAAQTLGISASLFAAKDPEDLESAFAQMNLAHCDVVYVLADPPRPSLPTIALQKSLPTVFQVNSYVTNYEGLISYGPDNIAFFTKAASYVDRILKGSKPAEMPVEQPTAFQLVVNLRTARALHVTIPEQVLLMADQVID</sequence>
<dbReference type="EMBL" id="CP030050">
    <property type="protein sequence ID" value="QOZ67167.1"/>
    <property type="molecule type" value="Genomic_DNA"/>
</dbReference>
<dbReference type="PANTHER" id="PTHR35271:SF1">
    <property type="entry name" value="ABC TRANSPORTER, SUBSTRATE-BINDING LIPOPROTEIN"/>
    <property type="match status" value="1"/>
</dbReference>
<reference evidence="2 3" key="1">
    <citation type="submission" date="2018-06" db="EMBL/GenBank/DDBJ databases">
        <title>Comparative genomics of Bradyrhizobium nodulating Arachidis hypogaea.</title>
        <authorList>
            <person name="Li Y."/>
        </authorList>
    </citation>
    <scope>NUCLEOTIDE SEQUENCE [LARGE SCALE GENOMIC DNA]</scope>
    <source>
        <strain evidence="2 3">CCBAU 051107</strain>
    </source>
</reference>
<dbReference type="InterPro" id="IPR007487">
    <property type="entry name" value="ABC_transpt-TYRBP-like"/>
</dbReference>
<dbReference type="RefSeq" id="WP_092217940.1">
    <property type="nucleotide sequence ID" value="NZ_CP030050.1"/>
</dbReference>
<protein>
    <submittedName>
        <fullName evidence="2">ABC transporter substrate-binding protein</fullName>
    </submittedName>
</protein>
<evidence type="ECO:0000313" key="3">
    <source>
        <dbReference type="Proteomes" id="UP000594015"/>
    </source>
</evidence>
<keyword evidence="1" id="KW-0732">Signal</keyword>
<dbReference type="AlphaFoldDB" id="A0AAE7NKQ8"/>
<feature type="signal peptide" evidence="1">
    <location>
        <begin position="1"/>
        <end position="25"/>
    </location>
</feature>
<dbReference type="Pfam" id="PF04392">
    <property type="entry name" value="ABC_sub_bind"/>
    <property type="match status" value="1"/>
</dbReference>
<gene>
    <name evidence="2" type="ORF">WN72_13215</name>
</gene>
<evidence type="ECO:0000256" key="1">
    <source>
        <dbReference type="SAM" id="SignalP"/>
    </source>
</evidence>